<dbReference type="SUPFAM" id="SSF51126">
    <property type="entry name" value="Pectin lyase-like"/>
    <property type="match status" value="1"/>
</dbReference>
<dbReference type="Pfam" id="PF13332">
    <property type="entry name" value="Fil_haemagg_2"/>
    <property type="match status" value="5"/>
</dbReference>
<dbReference type="Proteomes" id="UP001305421">
    <property type="component" value="Chromosome"/>
</dbReference>
<dbReference type="RefSeq" id="WP_311183421.1">
    <property type="nucleotide sequence ID" value="NZ_CP115543.1"/>
</dbReference>
<feature type="compositionally biased region" description="Low complexity" evidence="1">
    <location>
        <begin position="450"/>
        <end position="459"/>
    </location>
</feature>
<feature type="compositionally biased region" description="Low complexity" evidence="1">
    <location>
        <begin position="2979"/>
        <end position="2994"/>
    </location>
</feature>
<evidence type="ECO:0000256" key="1">
    <source>
        <dbReference type="SAM" id="MobiDB-lite"/>
    </source>
</evidence>
<feature type="compositionally biased region" description="Low complexity" evidence="1">
    <location>
        <begin position="4100"/>
        <end position="4114"/>
    </location>
</feature>
<dbReference type="Pfam" id="PF05594">
    <property type="entry name" value="Fil_haemagg"/>
    <property type="match status" value="21"/>
</dbReference>
<feature type="region of interest" description="Disordered" evidence="1">
    <location>
        <begin position="3843"/>
        <end position="3887"/>
    </location>
</feature>
<dbReference type="EMBL" id="CP115543">
    <property type="protein sequence ID" value="WNH48919.1"/>
    <property type="molecule type" value="Genomic_DNA"/>
</dbReference>
<dbReference type="NCBIfam" id="TIGR01731">
    <property type="entry name" value="fil_hemag_20aa"/>
    <property type="match status" value="51"/>
</dbReference>
<feature type="compositionally biased region" description="Gly residues" evidence="1">
    <location>
        <begin position="3017"/>
        <end position="3031"/>
    </location>
</feature>
<reference evidence="3 4" key="1">
    <citation type="submission" date="2022-12" db="EMBL/GenBank/DDBJ databases">
        <title>Two new species, Stenotrophomonas aracearum and Stenotrophomonas oahuensis, isolated from Anthurium (Araceae family) in Hawaii.</title>
        <authorList>
            <person name="Chunag S.C."/>
            <person name="Dobhal S."/>
            <person name="Alvarez A."/>
            <person name="Arif M."/>
        </authorList>
    </citation>
    <scope>NUCLEOTIDE SEQUENCE [LARGE SCALE GENOMIC DNA]</scope>
    <source>
        <strain evidence="3 4">A5588</strain>
    </source>
</reference>
<dbReference type="Pfam" id="PF13018">
    <property type="entry name" value="ESPR"/>
    <property type="match status" value="1"/>
</dbReference>
<evidence type="ECO:0000313" key="3">
    <source>
        <dbReference type="EMBL" id="WNH48919.1"/>
    </source>
</evidence>
<proteinExistence type="predicted"/>
<feature type="compositionally biased region" description="Low complexity" evidence="1">
    <location>
        <begin position="2933"/>
        <end position="2952"/>
    </location>
</feature>
<sequence length="4959" mass="497025">MNRVYRLVFNRTLGVMQVASELVNAPRGGCDARGGNSVATLRPMSFALWLALGWVGVVQPLSAQQSPNAGRIIADPNAPAEQRPTVVTSANGTPQVNITTPSRAGVSRNQYQQFDVGSQGAILNNARTDTQTQIGGWVQGNPWLATGTARVILNEVNSSNPSQLNGYIEVAGARAQVVIANPAGIQVDGAGFLNASRVTLTTGSPIVSNGALEGYRVNGGAIRIAGAGLDASRADYTDIITRSLQVNAGIWANQLQASLGTNVVSADHTGVAAQAADSAAPAFALDVGALGGMYANRIWLVGNEHGVGMRNAGKIGAQAGELVVTADGRLENTGALHAQQDTRVSASGGVANAGTLSAERELRVDTPADIDNSGGTLNARRIELNADALRNRAGSIEQVGAQALQLTGADIRNVQGRIGTVASTSPGEGSGGGSTGGGTPAPGAGGTPGTGTPTPGTGTVTPPVTPVTPVVLAAGVLNIAHTLDNDGGAIDGSGVLQLQAGNSLDNSGGTLGVDTLKVQGEALRNVGGTLDVQGAASARVGTLDNSGGRINLAQGVELQAQTLLNRSGTLAHGGTASTGWSIGTLDNSDGSIASNAASLGLDVGALVNIRGSISHAGGNGLQLRAGRLDGSGGTIATGGNIDLLLGTADHRNAQLIANQVSLSATAFDNRGGTVLSTGQQASSLHVQDHLDNSDGGTLASNGDLHVSADTLGNAGGTVQQAGTGSLQINAHTLNGAGGTLLSNGSLSLQGNSTDLRDGTTAAQRIDIRTGDLVTAGGSLTSASTDVLRLQVARTLNNSGGVLGSNGALAIDSTTLINNGGKLIAAGTDATTVRATAQLQNDGGMLSSNGDLRIDTDGLLNTGGSIDHAGTGTLQITAGNVQGGEGSIASNGLLQLQAQALDLHKGNTRARQVHIDAASLDNSGGSLLSTGDQALQLRIGGNLVNDGGAISANGAQQIHAGALSNRDGALNSAGTAATRISVVGTLDNTGGSLASNGAAMQVQAGALVNADGTLSHSGTGGLAISTGRLDGQDGQIGTAGALTLRAGAVDHRGAALAATQLDLSAASLDNRGGSIVATGTGANTLQVTGTLDNGDGGSLASNGDLAISADTLGNAGGSIQQAGTGALTLDVSTLSGAGGTLLSNGALSLRGDTLDLRNGTTAAQQIQIDSNRLVTAGGQLSALGSGILQVQARTLLDNSGATLGSNGTVDIDAGSFINDHGKLIAAGEAASQIRVTNALDNTAGAISGNGDLRIETASMRNAKGSIVASDALHLQGEELDLRDGAVGATDITVQAGSLDNSDATLSATGTGEMSLQVRDQLANNGGTIASNGAQRIDAGSISNREGTLSAAGTANSQITVSGALDNSKGLIASNAAALSVSAGSLRNEHGAFNHAGTQGFTLTTGQLDGRDGTLVTAGTLNLSAGAVDHRGATVQAAQIALDAQSFDNRGGKLIATGTGTNRLTVADALDNGDDGLIATNGDVVIEAATFGNADGTVQQAGTGLLDITAATLNGAGGTLVSNGGLSVQGENIDLRNGTTSAQRIRIDSSTLTTAGGTLTATSTDPLVLHARNQLDNSGGTLASNGALDLRAGTLLNSGGTVQAAGTAASQISVDNVLDNRTGKILVSGDLDITAASLDNQGGTLHSAADLHVDGLLDNSNAGLIASGGDATLSADTLDNRSGSIEQAGDGQLQIEVNTLQGAGGRIVSNGALDLQGEALDISGGTTAARDVRVIAGSLQNAGGTLTSTGEQAMVVQVRDALGNDGGTLAANGAQQISAGALSNVGGTLSSAGTADTRIEVTGQFDNSRGTVASNANALHVQSGSLVNEAGRIAHAGEGGLTVQTGSLKGQQGSIATAGALTLRAGDVDHRDATLSANQLDLIASSFDNQGGTVLSGGTGASAIAVQGTLDNGAGGTLASNGDLQVTAATLGNAGGIVQHSGTGTLAINAHTLNGEGGKLLSNGSLQLVGETTDLRNGTTAAQRINVQTGELVTAGGSLTAAGTDALVLNVRGRLDNTAGTVATNGALDLHAAQLLNNQGTVQAAGTASSQLGIGGALENRGGRILTGGTTTVTAASIDNRAGIVHSDGTAALTVTVDGLLDNSAQGTINAGGDADITAGVVNNAAGILAAGAALQLDTATQLNNAAGLIQAGAALELDAAGMNNQAGRVIAGSIDLDTRGLALDNRAGTVASLSGANTLHTGLLDNSGGLLQSAGNLRIDTAGQALLNTNSNGNGINSSGTLDITSGAFDNRAGAVFGKGTITVNASSVDNSGGGSLQGAGDLTLHAQTLGNVGGAISVGRNADIALPGALDNRSGLVAAAGTLTVQAASIDNRNTLSAPNGPALGLQGKQLQVTTGSLDNQQGQVLADNLKLQLGGLLNNTGGQVSAAQTSEINADSIANAGGTLVAGSKQIIRTREITGNGRLLSQGDMTLELRQSYTNTSELAANGTLTLAIQGNLDNQGKLQGAGVNISAGNIHNAATGEISSVGLTRLVAAGELVNRGLLDGHTTHIDAGTLTNVGTGRIYGDRIAINAGTLNNVAENVGGVERSATIAARQRLDLGVGVLTNRGQSLIFSDGDAFIGGGLSGLNAVGTAQRIDNLSATIDIAGNLDINALAVNNIRENVVVEQKTTQYGPVTLNQPGWFKNGNNTGALRNTSNFQPNEVYYLNPDDILEDSAYITPDGQQIRRAVVRLTANTSAYYFARGGLYGARGERSRLTVQDGTVVIYYVGRSDNRNNPDQLGAGAEDPFRDLSASQPGSPAFRYESDTLSYNNAYGTCTTNCVQLITYPDYDNPDAMLINMQRHPEETSGNEQRRVATRTTVEDVLVSAGAEAVITAGGNINIATDALLNEYASIAAGRDFSIRGLNVATSSVINRSRTLERTDSFNNVSYTYGGSSSRWSAAPITQTLGVLGTEITAGGKLTIDVGNLRNENVGSSGPSVGNGSGTSNLNTGGPGAGSVGPGAGAVQGPGQSAGQGAGPVSAQGPGAASAAQGENGTVVQGPGSAGAQLADTATGQGPGQVGSAGPGSGGAQDISAAQAGQATANGPAAVQAGSSNGSGGNAALDRKQAVAAAGDDPHVVVTATPNASAPSASLFNVDANRGNYLVETDPKFANYRSWLSSDYLLQRAGFEPTQTQKRLGDGFYEQKLVREQIGELTGRRFLDGYASDEDQYRALLEAGATVAGAWGLRPGVALTAEQMARLTSDIVWLVEQDVTLADGSVTRALVPQVYLRVMPGDLDSNGALLAGADIDIKLRGDLVNNGDIAGRQLVSIDAGNIRNIGGGQISGQQVGLKASGNIDIIGSTVTATDVLALKAGGDITVASTTRQWSDKGDILHQQTTTLDRVAGLYVTNKDGAGVLSVNAGGNVELRAAQLANAGTDGLTAVVAGGDINLTSVTEQRSVSLTHDARNFTSQSQVTHIGTTITGAGDVVLNAGRDLNLAAANVSAANALVAQAGRDINSVAVVDTQSFESGAKSKNHSREVTAASGWVLGNQLSGGEGVALQAGRDLTLQSTTVDSSDGGVVLSAGRNVALTTTQETHDLVVDETTRKKKTLSSTTTTTHEQSAASYAVGSSVGGKTVDIIAGNDVSITGSTVLADNDLRIAAVNNITIESAQDTLSEASSFSQKKSGITGGFANGVASVGYNSSRSNNESASQSTTQVGSAMGSMNGNVQLNAGNQLTIAASDVAAGQDLTLIGKDINLIARQDTVDTQSSQSSKSSGFSMGVTYDPTKAYRSARDSTTDGMADSGSIMGDITRNAEGMASGTMAAVSVAVVTAGSQRASGNQTHSTSDARVAQLSAGGDMTLIANGGSITSQGAQLSAEGDALLLATKDIVFDVAHNTESSTSQSSGKGWGLATNTSGLPVGTNNSRSEGTGQSDTITGTQLSVGGGVRMATTEGDITLTAANIAAEKDVTIRAAGNLTVQSGQDTVSNANTADSKAIGTVQISDTEKFAGWHRQQHEDDSGMVSQVASTIGSLGGNVNLGAGGKYTQVASNVVAAQDVNITAAEIELLTADESGYNSQSDKDLKIGVFARVKSPFIDLINNVDAARQSDGRLQAMQGMAAGANAYQAGSAIASAAKGGGASLFSAEAGIGFKSSSSSADGSSTVSRGSTIQGGGNVNLTSTSGDIHVVQGNLSAGNTLTLDSARDILLEAGQANLQNSSKSNNAGAEVGVGVSVGAQTGVYVYAEASVGSSKSNAESSTWQNTTLAGSSISLKAEGDTTLRGATATADRIDVKTGGTLTIESLQDIAESMSKESQVGGRVQVSFGTAWDASGYASAAKANGSYKGVGQQSGLFAGDGGYHVDASHVNLVGGAIASTNAANSELTAESFAFSDLRNEMDYRASSAGVSGGFGFTGNAATDAAGNPVAAPNAAGQMKDIGHTIANGEYGAVNNTSFSPGIPMSESGHDGSTTSATLTGGNITIGGKTVSAGDLGVNTNASTAHQALETLPDLQKMLQEQRAMAQATGTVVDAGMRIRADINASIDVVKARGDEAQKLLDDPATRDSMTAEQQGQLLAIAVNANHEIERLQKVGVLVGAITGGMAASSGSAGQIAAGTLAPSISYQIGQYFKENAARNEMDNGNRGEEGSATHLLAHALLGAAVASAGGDNTLLGALAAGGAEAAAPSIAKFLFGKDSKDLTASEQETVSSIAGIGGALVGSFQNGLLSAAAGGTAAKNAVDNNWGEVGHYSTMATILYLAGFNENDAKAIALAAWSPDTDYRNAITLANVMLGTVPVMPQKTDHLLNGQKDPVKVKADQEELAGVVASILAKMKEYENDPIKKRELLKDKKTQRALHAFGDSFAHVNEKGEHFGPEKGHLLASLFGKEPDNPYSNKEAFINYANALYAAASSTNGQPRRDAEYVAEMAKTMTAYESEQYQKEILSGAMQLLNGGWPVGLVNSPVPECGKWENCVLRTPNNTVNPVIDGIYGIGRKPITAPVPVVDWSKLNNLPTR</sequence>
<dbReference type="InterPro" id="IPR008638">
    <property type="entry name" value="FhaB/CdiA-like_TPS"/>
</dbReference>
<dbReference type="SMART" id="SM00912">
    <property type="entry name" value="Haemagg_act"/>
    <property type="match status" value="1"/>
</dbReference>
<dbReference type="Pfam" id="PF05860">
    <property type="entry name" value="TPS"/>
    <property type="match status" value="1"/>
</dbReference>
<feature type="region of interest" description="Disordered" evidence="1">
    <location>
        <begin position="420"/>
        <end position="459"/>
    </location>
</feature>
<dbReference type="InterPro" id="IPR024973">
    <property type="entry name" value="ESPR"/>
</dbReference>
<feature type="compositionally biased region" description="Gly residues" evidence="1">
    <location>
        <begin position="2953"/>
        <end position="2978"/>
    </location>
</feature>
<dbReference type="InterPro" id="IPR011050">
    <property type="entry name" value="Pectin_lyase_fold/virulence"/>
</dbReference>
<keyword evidence="4" id="KW-1185">Reference proteome</keyword>
<organism evidence="3 4">
    <name type="scientific">Stenotrophomonas aracearum</name>
    <dbReference type="NCBI Taxonomy" id="3003272"/>
    <lineage>
        <taxon>Bacteria</taxon>
        <taxon>Pseudomonadati</taxon>
        <taxon>Pseudomonadota</taxon>
        <taxon>Gammaproteobacteria</taxon>
        <taxon>Lysobacterales</taxon>
        <taxon>Lysobacteraceae</taxon>
        <taxon>Stenotrophomonas</taxon>
    </lineage>
</organism>
<dbReference type="InterPro" id="IPR012334">
    <property type="entry name" value="Pectin_lyas_fold"/>
</dbReference>
<dbReference type="Gene3D" id="2.160.20.10">
    <property type="entry name" value="Single-stranded right-handed beta-helix, Pectin lyase-like"/>
    <property type="match status" value="1"/>
</dbReference>
<accession>A0ABY9YDG5</accession>
<dbReference type="NCBIfam" id="TIGR01901">
    <property type="entry name" value="adhes_NPXG"/>
    <property type="match status" value="1"/>
</dbReference>
<protein>
    <submittedName>
        <fullName evidence="3">Hemagglutinin repeat-containing protein</fullName>
    </submittedName>
</protein>
<dbReference type="InterPro" id="IPR010069">
    <property type="entry name" value="CdiA_FHA1_rpt"/>
</dbReference>
<feature type="region of interest" description="Disordered" evidence="1">
    <location>
        <begin position="2735"/>
        <end position="2757"/>
    </location>
</feature>
<evidence type="ECO:0000259" key="2">
    <source>
        <dbReference type="SMART" id="SM00912"/>
    </source>
</evidence>
<name>A0ABY9YDG5_9GAMM</name>
<dbReference type="InterPro" id="IPR008619">
    <property type="entry name" value="Filamentous_hemagglutn_rpt"/>
</dbReference>
<feature type="compositionally biased region" description="Gly residues" evidence="1">
    <location>
        <begin position="428"/>
        <end position="449"/>
    </location>
</feature>
<feature type="region of interest" description="Disordered" evidence="1">
    <location>
        <begin position="4100"/>
        <end position="4119"/>
    </location>
</feature>
<feature type="domain" description="Filamentous haemagglutinin FhaB/tRNA nuclease CdiA-like TPS" evidence="2">
    <location>
        <begin position="90"/>
        <end position="210"/>
    </location>
</feature>
<feature type="region of interest" description="Disordered" evidence="1">
    <location>
        <begin position="2933"/>
        <end position="3063"/>
    </location>
</feature>
<gene>
    <name evidence="3" type="ORF">PDM28_00880</name>
</gene>
<dbReference type="InterPro" id="IPR025157">
    <property type="entry name" value="Hemagglutinin_rpt"/>
</dbReference>
<evidence type="ECO:0000313" key="4">
    <source>
        <dbReference type="Proteomes" id="UP001305421"/>
    </source>
</evidence>